<evidence type="ECO:0000259" key="5">
    <source>
        <dbReference type="PROSITE" id="PS50943"/>
    </source>
</evidence>
<accession>A0A9D0Z295</accession>
<dbReference type="SUPFAM" id="SSF47413">
    <property type="entry name" value="lambda repressor-like DNA-binding domains"/>
    <property type="match status" value="1"/>
</dbReference>
<sequence>MGATIKDVAKAAGTSVSTVSKVLNGHYSISEETAQRVRKVMKELNYYPSASAQSIAKGTTKIVTVLTSLSPNTAFQNPHMFEIVAGMEETLRAKGYHLHLRGVDVADACEAAEEIISRRSADALAIHVSVMSHPLSGLLTKLRFPHIVLGMPNFESQVCWIDNNNVYSGTIAASYLLGKGYRKIAFIGGQYYDLGSSLRLQGVKQELQSAGFPLEERYIWLGDSTRADGMGMTAKLLDHEPLPDAIICANNYIALGCVETLHSRGLKIPEDMGVLTFDDYPFSRMIDPPLTVVDINVRDMGSQAGKFLVDMIRNPNMQVQTYVTTSNILERRSTVPKKK</sequence>
<dbReference type="CDD" id="cd01392">
    <property type="entry name" value="HTH_LacI"/>
    <property type="match status" value="1"/>
</dbReference>
<dbReference type="SUPFAM" id="SSF53822">
    <property type="entry name" value="Periplasmic binding protein-like I"/>
    <property type="match status" value="1"/>
</dbReference>
<keyword evidence="1" id="KW-0805">Transcription regulation</keyword>
<dbReference type="EMBL" id="DVFK01000059">
    <property type="protein sequence ID" value="HIQ67658.1"/>
    <property type="molecule type" value="Genomic_DNA"/>
</dbReference>
<comment type="caution">
    <text evidence="6">The sequence shown here is derived from an EMBL/GenBank/DDBJ whole genome shotgun (WGS) entry which is preliminary data.</text>
</comment>
<dbReference type="SMART" id="SM00354">
    <property type="entry name" value="HTH_LACI"/>
    <property type="match status" value="1"/>
</dbReference>
<dbReference type="InterPro" id="IPR010982">
    <property type="entry name" value="Lambda_DNA-bd_dom_sf"/>
</dbReference>
<gene>
    <name evidence="6" type="ORF">IAB74_04005</name>
</gene>
<reference evidence="6" key="2">
    <citation type="journal article" date="2021" name="PeerJ">
        <title>Extensive microbial diversity within the chicken gut microbiome revealed by metagenomics and culture.</title>
        <authorList>
            <person name="Gilroy R."/>
            <person name="Ravi A."/>
            <person name="Getino M."/>
            <person name="Pursley I."/>
            <person name="Horton D.L."/>
            <person name="Alikhan N.F."/>
            <person name="Baker D."/>
            <person name="Gharbi K."/>
            <person name="Hall N."/>
            <person name="Watson M."/>
            <person name="Adriaenssens E.M."/>
            <person name="Foster-Nyarko E."/>
            <person name="Jarju S."/>
            <person name="Secka A."/>
            <person name="Antonio M."/>
            <person name="Oren A."/>
            <person name="Chaudhuri R.R."/>
            <person name="La Ragione R."/>
            <person name="Hildebrand F."/>
            <person name="Pallen M.J."/>
        </authorList>
    </citation>
    <scope>NUCLEOTIDE SEQUENCE</scope>
    <source>
        <strain evidence="6">13361</strain>
    </source>
</reference>
<dbReference type="PANTHER" id="PTHR30146:SF109">
    <property type="entry name" value="HTH-TYPE TRANSCRIPTIONAL REGULATOR GALS"/>
    <property type="match status" value="1"/>
</dbReference>
<dbReference type="InterPro" id="IPR028082">
    <property type="entry name" value="Peripla_BP_I"/>
</dbReference>
<evidence type="ECO:0000259" key="4">
    <source>
        <dbReference type="PROSITE" id="PS50932"/>
    </source>
</evidence>
<dbReference type="AlphaFoldDB" id="A0A9D0Z295"/>
<keyword evidence="2 6" id="KW-0238">DNA-binding</keyword>
<dbReference type="InterPro" id="IPR001387">
    <property type="entry name" value="Cro/C1-type_HTH"/>
</dbReference>
<dbReference type="Pfam" id="PF00356">
    <property type="entry name" value="LacI"/>
    <property type="match status" value="1"/>
</dbReference>
<dbReference type="CDD" id="cd06267">
    <property type="entry name" value="PBP1_LacI_sugar_binding-like"/>
    <property type="match status" value="1"/>
</dbReference>
<dbReference type="PRINTS" id="PR00036">
    <property type="entry name" value="HTHLACI"/>
</dbReference>
<dbReference type="PROSITE" id="PS50943">
    <property type="entry name" value="HTH_CROC1"/>
    <property type="match status" value="1"/>
</dbReference>
<dbReference type="InterPro" id="IPR000843">
    <property type="entry name" value="HTH_LacI"/>
</dbReference>
<evidence type="ECO:0000256" key="3">
    <source>
        <dbReference type="ARBA" id="ARBA00023163"/>
    </source>
</evidence>
<dbReference type="Proteomes" id="UP000886796">
    <property type="component" value="Unassembled WGS sequence"/>
</dbReference>
<evidence type="ECO:0000313" key="6">
    <source>
        <dbReference type="EMBL" id="HIQ67658.1"/>
    </source>
</evidence>
<dbReference type="GO" id="GO:0003700">
    <property type="term" value="F:DNA-binding transcription factor activity"/>
    <property type="evidence" value="ECO:0007669"/>
    <property type="project" value="TreeGrafter"/>
</dbReference>
<dbReference type="Pfam" id="PF13377">
    <property type="entry name" value="Peripla_BP_3"/>
    <property type="match status" value="1"/>
</dbReference>
<protein>
    <submittedName>
        <fullName evidence="6">LacI family DNA-binding transcriptional regulator</fullName>
    </submittedName>
</protein>
<dbReference type="InterPro" id="IPR046335">
    <property type="entry name" value="LacI/GalR-like_sensor"/>
</dbReference>
<organism evidence="6 7">
    <name type="scientific">Candidatus Faecousia excrementigallinarum</name>
    <dbReference type="NCBI Taxonomy" id="2840806"/>
    <lineage>
        <taxon>Bacteria</taxon>
        <taxon>Bacillati</taxon>
        <taxon>Bacillota</taxon>
        <taxon>Clostridia</taxon>
        <taxon>Eubacteriales</taxon>
        <taxon>Oscillospiraceae</taxon>
        <taxon>Faecousia</taxon>
    </lineage>
</organism>
<keyword evidence="3" id="KW-0804">Transcription</keyword>
<evidence type="ECO:0000313" key="7">
    <source>
        <dbReference type="Proteomes" id="UP000886796"/>
    </source>
</evidence>
<dbReference type="PROSITE" id="PS50932">
    <property type="entry name" value="HTH_LACI_2"/>
    <property type="match status" value="1"/>
</dbReference>
<dbReference type="Gene3D" id="1.10.260.40">
    <property type="entry name" value="lambda repressor-like DNA-binding domains"/>
    <property type="match status" value="1"/>
</dbReference>
<dbReference type="Gene3D" id="3.40.50.2300">
    <property type="match status" value="2"/>
</dbReference>
<evidence type="ECO:0000256" key="2">
    <source>
        <dbReference type="ARBA" id="ARBA00023125"/>
    </source>
</evidence>
<feature type="domain" description="HTH cro/C1-type" evidence="5">
    <location>
        <begin position="4"/>
        <end position="47"/>
    </location>
</feature>
<feature type="domain" description="HTH lacI-type" evidence="4">
    <location>
        <begin position="3"/>
        <end position="57"/>
    </location>
</feature>
<reference evidence="6" key="1">
    <citation type="submission" date="2020-10" db="EMBL/GenBank/DDBJ databases">
        <authorList>
            <person name="Gilroy R."/>
        </authorList>
    </citation>
    <scope>NUCLEOTIDE SEQUENCE</scope>
    <source>
        <strain evidence="6">13361</strain>
    </source>
</reference>
<evidence type="ECO:0000256" key="1">
    <source>
        <dbReference type="ARBA" id="ARBA00023015"/>
    </source>
</evidence>
<name>A0A9D0Z295_9FIRM</name>
<proteinExistence type="predicted"/>
<dbReference type="GO" id="GO:0000976">
    <property type="term" value="F:transcription cis-regulatory region binding"/>
    <property type="evidence" value="ECO:0007669"/>
    <property type="project" value="TreeGrafter"/>
</dbReference>
<dbReference type="PANTHER" id="PTHR30146">
    <property type="entry name" value="LACI-RELATED TRANSCRIPTIONAL REPRESSOR"/>
    <property type="match status" value="1"/>
</dbReference>